<feature type="signal peptide" evidence="1">
    <location>
        <begin position="1"/>
        <end position="20"/>
    </location>
</feature>
<dbReference type="PANTHER" id="PTHR37490">
    <property type="entry name" value="EXPRESSED PROTEIN"/>
    <property type="match status" value="1"/>
</dbReference>
<dbReference type="Proteomes" id="UP000799537">
    <property type="component" value="Unassembled WGS sequence"/>
</dbReference>
<dbReference type="GeneID" id="54559957"/>
<dbReference type="AlphaFoldDB" id="A0A6A6CMB5"/>
<evidence type="ECO:0000256" key="1">
    <source>
        <dbReference type="SAM" id="SignalP"/>
    </source>
</evidence>
<protein>
    <submittedName>
        <fullName evidence="2">Uncharacterized protein</fullName>
    </submittedName>
</protein>
<name>A0A6A6CMB5_ZASCE</name>
<dbReference type="Pfam" id="PF11913">
    <property type="entry name" value="DUF3431"/>
    <property type="match status" value="1"/>
</dbReference>
<organism evidence="2 3">
    <name type="scientific">Zasmidium cellare ATCC 36951</name>
    <dbReference type="NCBI Taxonomy" id="1080233"/>
    <lineage>
        <taxon>Eukaryota</taxon>
        <taxon>Fungi</taxon>
        <taxon>Dikarya</taxon>
        <taxon>Ascomycota</taxon>
        <taxon>Pezizomycotina</taxon>
        <taxon>Dothideomycetes</taxon>
        <taxon>Dothideomycetidae</taxon>
        <taxon>Mycosphaerellales</taxon>
        <taxon>Mycosphaerellaceae</taxon>
        <taxon>Zasmidium</taxon>
    </lineage>
</organism>
<keyword evidence="1" id="KW-0732">Signal</keyword>
<feature type="chain" id="PRO_5025671411" evidence="1">
    <location>
        <begin position="21"/>
        <end position="318"/>
    </location>
</feature>
<evidence type="ECO:0000313" key="2">
    <source>
        <dbReference type="EMBL" id="KAF2166586.1"/>
    </source>
</evidence>
<dbReference type="OrthoDB" id="426718at2759"/>
<evidence type="ECO:0000313" key="3">
    <source>
        <dbReference type="Proteomes" id="UP000799537"/>
    </source>
</evidence>
<dbReference type="EMBL" id="ML993596">
    <property type="protein sequence ID" value="KAF2166586.1"/>
    <property type="molecule type" value="Genomic_DNA"/>
</dbReference>
<reference evidence="2" key="1">
    <citation type="journal article" date="2020" name="Stud. Mycol.">
        <title>101 Dothideomycetes genomes: a test case for predicting lifestyles and emergence of pathogens.</title>
        <authorList>
            <person name="Haridas S."/>
            <person name="Albert R."/>
            <person name="Binder M."/>
            <person name="Bloem J."/>
            <person name="Labutti K."/>
            <person name="Salamov A."/>
            <person name="Andreopoulos B."/>
            <person name="Baker S."/>
            <person name="Barry K."/>
            <person name="Bills G."/>
            <person name="Bluhm B."/>
            <person name="Cannon C."/>
            <person name="Castanera R."/>
            <person name="Culley D."/>
            <person name="Daum C."/>
            <person name="Ezra D."/>
            <person name="Gonzalez J."/>
            <person name="Henrissat B."/>
            <person name="Kuo A."/>
            <person name="Liang C."/>
            <person name="Lipzen A."/>
            <person name="Lutzoni F."/>
            <person name="Magnuson J."/>
            <person name="Mondo S."/>
            <person name="Nolan M."/>
            <person name="Ohm R."/>
            <person name="Pangilinan J."/>
            <person name="Park H.-J."/>
            <person name="Ramirez L."/>
            <person name="Alfaro M."/>
            <person name="Sun H."/>
            <person name="Tritt A."/>
            <person name="Yoshinaga Y."/>
            <person name="Zwiers L.-H."/>
            <person name="Turgeon B."/>
            <person name="Goodwin S."/>
            <person name="Spatafora J."/>
            <person name="Crous P."/>
            <person name="Grigoriev I."/>
        </authorList>
    </citation>
    <scope>NUCLEOTIDE SEQUENCE</scope>
    <source>
        <strain evidence="2">ATCC 36951</strain>
    </source>
</reference>
<sequence>MLSRTRVSALLLVLLLCVTGLYFLEGNSRIVLDGFSQAANKTGHYIKGGTSIFGLSTVKDEPPNFPPYGTVVAAARGDEDLSWMKDAGFQKNWDVFPYNINNTVNPDTRLQIPMNKGHEAMVYLSYIINNYENLPWCIFFTHGHYESWHQEEPIPRLINTLNRKALAKEGYISLRCDWYPTCPAEIRPWDHDATVWGPGVKRKETENAIAGNWRQIFPGEGMPDTISSQCCAQFAVTRQAIRRRPLDDYERMREWLISSLLDDEVSGRVFEKLWAYIFTGKAVHCPPPQQCACEHFGRCEPQNWTQPPDGLPALPKWP</sequence>
<dbReference type="InterPro" id="IPR021838">
    <property type="entry name" value="DUF3431"/>
</dbReference>
<gene>
    <name evidence="2" type="ORF">M409DRAFT_23220</name>
</gene>
<dbReference type="RefSeq" id="XP_033667475.1">
    <property type="nucleotide sequence ID" value="XM_033806685.1"/>
</dbReference>
<dbReference type="PANTHER" id="PTHR37490:SF2">
    <property type="match status" value="1"/>
</dbReference>
<proteinExistence type="predicted"/>
<accession>A0A6A6CMB5</accession>
<keyword evidence="3" id="KW-1185">Reference proteome</keyword>